<dbReference type="GO" id="GO:0043164">
    <property type="term" value="P:Gram-negative-bacterium-type cell wall biogenesis"/>
    <property type="evidence" value="ECO:0007669"/>
    <property type="project" value="TreeGrafter"/>
</dbReference>
<dbReference type="Pfam" id="PF02698">
    <property type="entry name" value="DUF218"/>
    <property type="match status" value="1"/>
</dbReference>
<feature type="transmembrane region" description="Helical" evidence="1">
    <location>
        <begin position="250"/>
        <end position="268"/>
    </location>
</feature>
<dbReference type="PANTHER" id="PTHR30336">
    <property type="entry name" value="INNER MEMBRANE PROTEIN, PROBABLE PERMEASE"/>
    <property type="match status" value="1"/>
</dbReference>
<name>A0A934WTR5_9FIRM</name>
<evidence type="ECO:0000313" key="4">
    <source>
        <dbReference type="Proteomes" id="UP000633365"/>
    </source>
</evidence>
<evidence type="ECO:0000259" key="2">
    <source>
        <dbReference type="Pfam" id="PF02698"/>
    </source>
</evidence>
<comment type="caution">
    <text evidence="3">The sequence shown here is derived from an EMBL/GenBank/DDBJ whole genome shotgun (WGS) entry which is preliminary data.</text>
</comment>
<sequence>MTKNTRVKKRRKIKRRFIFLNILAVVLIVFGIRYMDIVGDRYDMHTFTYFTDEAGPDFNDTEVAAEPEGVVRIESLELSDEQELIIKLSSVKKGSADITITTYDEEGKPNRIKNSHVDVTMTGVIIEHRDYNTNFSGYEVVIWLFLGYIAAVLVVMLYSFYECYKKSDYSYSMVAYGGISLFLAVLLAIIVYKWMNNVVGSFSALVSLLTETGEWFLVLMLPVMLVMAVALSVSNIWLLRHEGFRPVNALGIAISVVWLLALVFSLNYRLFHINLLGNTTLIWHIRNIMSFVVTYFECMLLSTSACAFISTRHTPPLDRDYIIILGCAIRRDGTLTPLLRGRVDSALSFEKKQFEETGKHARFVPSGGQGSDEIISEGEAMERYLIEQGVEPERIVREDKSVNTFQNMQFSRDRIMDDTDDFEKQKIAFSTTNYHIFRGYILADKNGFKAQGISAKTKWYFFPNAFIREFIGLLFDQKIRHLLIVALIAAIVVGVAYIL</sequence>
<dbReference type="RefSeq" id="WP_201428493.1">
    <property type="nucleotide sequence ID" value="NZ_JAEQMG010000155.1"/>
</dbReference>
<feature type="transmembrane region" description="Helical" evidence="1">
    <location>
        <begin position="140"/>
        <end position="161"/>
    </location>
</feature>
<feature type="transmembrane region" description="Helical" evidence="1">
    <location>
        <begin position="173"/>
        <end position="195"/>
    </location>
</feature>
<dbReference type="EMBL" id="JAEQMG010000155">
    <property type="protein sequence ID" value="MBK6089786.1"/>
    <property type="molecule type" value="Genomic_DNA"/>
</dbReference>
<dbReference type="InterPro" id="IPR014729">
    <property type="entry name" value="Rossmann-like_a/b/a_fold"/>
</dbReference>
<dbReference type="PANTHER" id="PTHR30336:SF4">
    <property type="entry name" value="ENVELOPE BIOGENESIS FACTOR ELYC"/>
    <property type="match status" value="1"/>
</dbReference>
<dbReference type="InterPro" id="IPR003848">
    <property type="entry name" value="DUF218"/>
</dbReference>
<feature type="transmembrane region" description="Helical" evidence="1">
    <location>
        <begin position="16"/>
        <end position="35"/>
    </location>
</feature>
<feature type="transmembrane region" description="Helical" evidence="1">
    <location>
        <begin position="215"/>
        <end position="238"/>
    </location>
</feature>
<proteinExistence type="predicted"/>
<keyword evidence="1" id="KW-0472">Membrane</keyword>
<gene>
    <name evidence="3" type="ORF">JKK62_14240</name>
</gene>
<keyword evidence="4" id="KW-1185">Reference proteome</keyword>
<reference evidence="3" key="1">
    <citation type="submission" date="2021-01" db="EMBL/GenBank/DDBJ databases">
        <title>Genome public.</title>
        <authorList>
            <person name="Liu C."/>
            <person name="Sun Q."/>
        </authorList>
    </citation>
    <scope>NUCLEOTIDE SEQUENCE</scope>
    <source>
        <strain evidence="3">M6</strain>
    </source>
</reference>
<dbReference type="GO" id="GO:0005886">
    <property type="term" value="C:plasma membrane"/>
    <property type="evidence" value="ECO:0007669"/>
    <property type="project" value="TreeGrafter"/>
</dbReference>
<dbReference type="Proteomes" id="UP000633365">
    <property type="component" value="Unassembled WGS sequence"/>
</dbReference>
<evidence type="ECO:0000256" key="1">
    <source>
        <dbReference type="SAM" id="Phobius"/>
    </source>
</evidence>
<organism evidence="3 4">
    <name type="scientific">Ruminococcus difficilis</name>
    <dbReference type="NCBI Taxonomy" id="2763069"/>
    <lineage>
        <taxon>Bacteria</taxon>
        <taxon>Bacillati</taxon>
        <taxon>Bacillota</taxon>
        <taxon>Clostridia</taxon>
        <taxon>Eubacteriales</taxon>
        <taxon>Oscillospiraceae</taxon>
        <taxon>Ruminococcus</taxon>
    </lineage>
</organism>
<keyword evidence="1" id="KW-1133">Transmembrane helix</keyword>
<dbReference type="Gene3D" id="3.40.50.620">
    <property type="entry name" value="HUPs"/>
    <property type="match status" value="1"/>
</dbReference>
<feature type="transmembrane region" description="Helical" evidence="1">
    <location>
        <begin position="288"/>
        <end position="309"/>
    </location>
</feature>
<dbReference type="InterPro" id="IPR051599">
    <property type="entry name" value="Cell_Envelope_Assoc"/>
</dbReference>
<accession>A0A934WTR5</accession>
<feature type="transmembrane region" description="Helical" evidence="1">
    <location>
        <begin position="479"/>
        <end position="498"/>
    </location>
</feature>
<dbReference type="AlphaFoldDB" id="A0A934WTR5"/>
<protein>
    <submittedName>
        <fullName evidence="3">YdcF family protein</fullName>
    </submittedName>
</protein>
<evidence type="ECO:0000313" key="3">
    <source>
        <dbReference type="EMBL" id="MBK6089786.1"/>
    </source>
</evidence>
<keyword evidence="1" id="KW-0812">Transmembrane</keyword>
<dbReference type="GO" id="GO:0000270">
    <property type="term" value="P:peptidoglycan metabolic process"/>
    <property type="evidence" value="ECO:0007669"/>
    <property type="project" value="TreeGrafter"/>
</dbReference>
<feature type="domain" description="DUF218" evidence="2">
    <location>
        <begin position="320"/>
        <end position="472"/>
    </location>
</feature>
<dbReference type="CDD" id="cd06259">
    <property type="entry name" value="YdcF-like"/>
    <property type="match status" value="1"/>
</dbReference>